<dbReference type="InterPro" id="IPR035093">
    <property type="entry name" value="RelE/ParE_toxin_dom_sf"/>
</dbReference>
<evidence type="ECO:0000313" key="7">
    <source>
        <dbReference type="EMBL" id="CRY93748.1"/>
    </source>
</evidence>
<dbReference type="Pfam" id="PF06769">
    <property type="entry name" value="YoeB_toxin"/>
    <property type="match status" value="1"/>
</dbReference>
<evidence type="ECO:0000256" key="6">
    <source>
        <dbReference type="ARBA" id="ARBA00030388"/>
    </source>
</evidence>
<comment type="similarity">
    <text evidence="1">Belongs to the YoeB family.</text>
</comment>
<dbReference type="InterPro" id="IPR009614">
    <property type="entry name" value="YoeB_toxin"/>
</dbReference>
<geneLocation type="plasmid" evidence="7">
    <name>pRGRH0059</name>
</geneLocation>
<dbReference type="GO" id="GO:0016787">
    <property type="term" value="F:hydrolase activity"/>
    <property type="evidence" value="ECO:0007669"/>
    <property type="project" value="UniProtKB-KW"/>
</dbReference>
<evidence type="ECO:0000256" key="5">
    <source>
        <dbReference type="ARBA" id="ARBA00022801"/>
    </source>
</evidence>
<evidence type="ECO:0000256" key="2">
    <source>
        <dbReference type="ARBA" id="ARBA00022649"/>
    </source>
</evidence>
<keyword evidence="5" id="KW-0378">Hydrolase</keyword>
<accession>A0A0H5PVX8</accession>
<proteinExistence type="inferred from homology"/>
<dbReference type="NCBIfam" id="TIGR02116">
    <property type="entry name" value="toxin_Txe_YoeB"/>
    <property type="match status" value="1"/>
</dbReference>
<dbReference type="GO" id="GO:0004519">
    <property type="term" value="F:endonuclease activity"/>
    <property type="evidence" value="ECO:0007669"/>
    <property type="project" value="UniProtKB-KW"/>
</dbReference>
<evidence type="ECO:0000256" key="4">
    <source>
        <dbReference type="ARBA" id="ARBA00022759"/>
    </source>
</evidence>
<name>A0A0H5PVX8_9ZZZZ</name>
<reference evidence="7" key="1">
    <citation type="submission" date="2015-06" db="EMBL/GenBank/DDBJ databases">
        <authorList>
            <person name="Joergensen T."/>
        </authorList>
    </citation>
    <scope>NUCLEOTIDE SEQUENCE</scope>
    <source>
        <plasmid evidence="7">pRGRH0059</plasmid>
    </source>
</reference>
<dbReference type="PANTHER" id="PTHR38039:SF1">
    <property type="entry name" value="TOXIN YOEB"/>
    <property type="match status" value="1"/>
</dbReference>
<dbReference type="SUPFAM" id="SSF143011">
    <property type="entry name" value="RelE-like"/>
    <property type="match status" value="1"/>
</dbReference>
<dbReference type="AlphaFoldDB" id="A0A0H5PVX8"/>
<keyword evidence="2" id="KW-1277">Toxin-antitoxin system</keyword>
<dbReference type="Gene3D" id="3.30.2310.20">
    <property type="entry name" value="RelE-like"/>
    <property type="match status" value="1"/>
</dbReference>
<organism evidence="7">
    <name type="scientific">uncultured prokaryote</name>
    <dbReference type="NCBI Taxonomy" id="198431"/>
    <lineage>
        <taxon>unclassified sequences</taxon>
        <taxon>environmental samples</taxon>
    </lineage>
</organism>
<keyword evidence="7" id="KW-0614">Plasmid</keyword>
<sequence>MYSVTYSDEALASIAKFKRSNPASFKKITKFIEELHEHPRTGTGHPEALKGYGGNVYSREVNKKDRLVYEIYEEVVNVFVISAEGHYSDK</sequence>
<evidence type="ECO:0000256" key="3">
    <source>
        <dbReference type="ARBA" id="ARBA00022722"/>
    </source>
</evidence>
<keyword evidence="3" id="KW-0540">Nuclease</keyword>
<reference evidence="7" key="2">
    <citation type="submission" date="2015-07" db="EMBL/GenBank/DDBJ databases">
        <title>Plasmids, circular viruses and viroids from rat gut.</title>
        <authorList>
            <person name="Jorgensen T.J."/>
            <person name="Hansen M.A."/>
            <person name="Xu Z."/>
            <person name="Tabak M.A."/>
            <person name="Sorensen S.J."/>
            <person name="Hansen L.H."/>
        </authorList>
    </citation>
    <scope>NUCLEOTIDE SEQUENCE</scope>
    <source>
        <plasmid evidence="7">pRGRH0059</plasmid>
    </source>
</reference>
<evidence type="ECO:0000256" key="1">
    <source>
        <dbReference type="ARBA" id="ARBA00008172"/>
    </source>
</evidence>
<dbReference type="GO" id="GO:0006401">
    <property type="term" value="P:RNA catabolic process"/>
    <property type="evidence" value="ECO:0007669"/>
    <property type="project" value="InterPro"/>
</dbReference>
<protein>
    <recommendedName>
        <fullName evidence="6">Putative mRNA interferase YoeB</fullName>
    </recommendedName>
</protein>
<dbReference type="EMBL" id="LN852750">
    <property type="protein sequence ID" value="CRY93748.1"/>
    <property type="molecule type" value="Genomic_DNA"/>
</dbReference>
<keyword evidence="4" id="KW-0255">Endonuclease</keyword>
<dbReference type="PANTHER" id="PTHR38039">
    <property type="entry name" value="TOXIN YOEB"/>
    <property type="match status" value="1"/>
</dbReference>